<sequence length="54" mass="5703">MLEAEISALDSVSTASAMYSFGELNSISAAFAAYGTKQTRFGTKLRLSPSSSHN</sequence>
<reference evidence="1 2" key="2">
    <citation type="journal article" date="2017" name="Front. Plant Sci.">
        <title>Gene Classification and Mining of Molecular Markers Useful in Red Clover (Trifolium pratense) Breeding.</title>
        <authorList>
            <person name="Istvanek J."/>
            <person name="Dluhosova J."/>
            <person name="Dluhos P."/>
            <person name="Patkova L."/>
            <person name="Nedelnik J."/>
            <person name="Repkova J."/>
        </authorList>
    </citation>
    <scope>NUCLEOTIDE SEQUENCE [LARGE SCALE GENOMIC DNA]</scope>
    <source>
        <strain evidence="2">cv. Tatra</strain>
        <tissue evidence="1">Young leaves</tissue>
    </source>
</reference>
<organism evidence="1 2">
    <name type="scientific">Trifolium pratense</name>
    <name type="common">Red clover</name>
    <dbReference type="NCBI Taxonomy" id="57577"/>
    <lineage>
        <taxon>Eukaryota</taxon>
        <taxon>Viridiplantae</taxon>
        <taxon>Streptophyta</taxon>
        <taxon>Embryophyta</taxon>
        <taxon>Tracheophyta</taxon>
        <taxon>Spermatophyta</taxon>
        <taxon>Magnoliopsida</taxon>
        <taxon>eudicotyledons</taxon>
        <taxon>Gunneridae</taxon>
        <taxon>Pentapetalae</taxon>
        <taxon>rosids</taxon>
        <taxon>fabids</taxon>
        <taxon>Fabales</taxon>
        <taxon>Fabaceae</taxon>
        <taxon>Papilionoideae</taxon>
        <taxon>50 kb inversion clade</taxon>
        <taxon>NPAAA clade</taxon>
        <taxon>Hologalegina</taxon>
        <taxon>IRL clade</taxon>
        <taxon>Trifolieae</taxon>
        <taxon>Trifolium</taxon>
    </lineage>
</organism>
<dbReference type="AlphaFoldDB" id="A0A2K3P1D3"/>
<proteinExistence type="predicted"/>
<evidence type="ECO:0000313" key="1">
    <source>
        <dbReference type="EMBL" id="PNY09087.1"/>
    </source>
</evidence>
<comment type="caution">
    <text evidence="1">The sequence shown here is derived from an EMBL/GenBank/DDBJ whole genome shotgun (WGS) entry which is preliminary data.</text>
</comment>
<reference evidence="1 2" key="1">
    <citation type="journal article" date="2014" name="Am. J. Bot.">
        <title>Genome assembly and annotation for red clover (Trifolium pratense; Fabaceae).</title>
        <authorList>
            <person name="Istvanek J."/>
            <person name="Jaros M."/>
            <person name="Krenek A."/>
            <person name="Repkova J."/>
        </authorList>
    </citation>
    <scope>NUCLEOTIDE SEQUENCE [LARGE SCALE GENOMIC DNA]</scope>
    <source>
        <strain evidence="2">cv. Tatra</strain>
        <tissue evidence="1">Young leaves</tissue>
    </source>
</reference>
<evidence type="ECO:0000313" key="2">
    <source>
        <dbReference type="Proteomes" id="UP000236291"/>
    </source>
</evidence>
<dbReference type="EMBL" id="ASHM01002919">
    <property type="protein sequence ID" value="PNY09087.1"/>
    <property type="molecule type" value="Genomic_DNA"/>
</dbReference>
<protein>
    <submittedName>
        <fullName evidence="1">Uncharacterized protein</fullName>
    </submittedName>
</protein>
<name>A0A2K3P1D3_TRIPR</name>
<accession>A0A2K3P1D3</accession>
<dbReference type="Proteomes" id="UP000236291">
    <property type="component" value="Unassembled WGS sequence"/>
</dbReference>
<gene>
    <name evidence="1" type="ORF">L195_g005632</name>
</gene>